<dbReference type="VEuPathDB" id="FungiDB:FOMG_08901"/>
<proteinExistence type="predicted"/>
<protein>
    <submittedName>
        <fullName evidence="1">Uncharacterized protein</fullName>
    </submittedName>
</protein>
<dbReference type="OrthoDB" id="4573177at2759"/>
<evidence type="ECO:0000313" key="2">
    <source>
        <dbReference type="Proteomes" id="UP000219369"/>
    </source>
</evidence>
<dbReference type="Proteomes" id="UP000219369">
    <property type="component" value="Unassembled WGS sequence"/>
</dbReference>
<reference evidence="2" key="1">
    <citation type="submission" date="2016-09" db="EMBL/GenBank/DDBJ databases">
        <authorList>
            <person name="Guldener U."/>
        </authorList>
    </citation>
    <scope>NUCLEOTIDE SEQUENCE [LARGE SCALE GENOMIC DNA]</scope>
    <source>
        <strain evidence="2">V64-1</strain>
    </source>
</reference>
<dbReference type="VEuPathDB" id="FungiDB:FOZG_17941"/>
<dbReference type="VEuPathDB" id="FungiDB:FOXG_14794"/>
<dbReference type="VEuPathDB" id="FungiDB:FOC1_g10004954"/>
<dbReference type="VEuPathDB" id="FungiDB:FOIG_16302"/>
<organism evidence="1 2">
    <name type="scientific">Fusarium oxysporum</name>
    <name type="common">Fusarium vascular wilt</name>
    <dbReference type="NCBI Taxonomy" id="5507"/>
    <lineage>
        <taxon>Eukaryota</taxon>
        <taxon>Fungi</taxon>
        <taxon>Dikarya</taxon>
        <taxon>Ascomycota</taxon>
        <taxon>Pezizomycotina</taxon>
        <taxon>Sordariomycetes</taxon>
        <taxon>Hypocreomycetidae</taxon>
        <taxon>Hypocreales</taxon>
        <taxon>Nectriaceae</taxon>
        <taxon>Fusarium</taxon>
        <taxon>Fusarium oxysporum species complex</taxon>
    </lineage>
</organism>
<evidence type="ECO:0000313" key="1">
    <source>
        <dbReference type="EMBL" id="SCO92703.1"/>
    </source>
</evidence>
<dbReference type="VEuPathDB" id="FungiDB:HZS61_007617"/>
<gene>
    <name evidence="1" type="ORF">FRV6_16831</name>
</gene>
<dbReference type="VEuPathDB" id="FungiDB:FOC4_g10000742"/>
<name>A0A2H3TVQ7_FUSOX</name>
<accession>A0A2H3TVQ7</accession>
<dbReference type="EMBL" id="FMJY01000012">
    <property type="protein sequence ID" value="SCO92703.1"/>
    <property type="molecule type" value="Genomic_DNA"/>
</dbReference>
<sequence length="114" mass="12806">MTANAEPSTQAAPNMTPEYEVKLLLEPTASARIRKTENEDNLELIYKKRYAIIGGNIDAALVMASQDSFDASDAKYEAQVEWEYQKQALSISRKKEVVESINRRTDPPGSQIRT</sequence>
<dbReference type="AlphaFoldDB" id="A0A2H3TVQ7"/>